<dbReference type="InterPro" id="IPR014729">
    <property type="entry name" value="Rossmann-like_a/b/a_fold"/>
</dbReference>
<organism evidence="4 5">
    <name type="scientific">Coemansia brasiliensis</name>
    <dbReference type="NCBI Taxonomy" id="2650707"/>
    <lineage>
        <taxon>Eukaryota</taxon>
        <taxon>Fungi</taxon>
        <taxon>Fungi incertae sedis</taxon>
        <taxon>Zoopagomycota</taxon>
        <taxon>Kickxellomycotina</taxon>
        <taxon>Kickxellomycetes</taxon>
        <taxon>Kickxellales</taxon>
        <taxon>Kickxellaceae</taxon>
        <taxon>Coemansia</taxon>
    </lineage>
</organism>
<dbReference type="PANTHER" id="PTHR11772:SF46">
    <property type="entry name" value="ASPARAGINE SYNTHETASE DOMAIN-CONTAINING PROTEIN"/>
    <property type="match status" value="1"/>
</dbReference>
<gene>
    <name evidence="4" type="ORF">IWW36_003836</name>
</gene>
<dbReference type="EMBL" id="JANBUW010000307">
    <property type="protein sequence ID" value="KAJ2847483.1"/>
    <property type="molecule type" value="Genomic_DNA"/>
</dbReference>
<keyword evidence="1" id="KW-0547">Nucleotide-binding</keyword>
<feature type="domain" description="Asparagine synthetase" evidence="3">
    <location>
        <begin position="27"/>
        <end position="166"/>
    </location>
</feature>
<keyword evidence="5" id="KW-1185">Reference proteome</keyword>
<dbReference type="GO" id="GO:0005829">
    <property type="term" value="C:cytosol"/>
    <property type="evidence" value="ECO:0007669"/>
    <property type="project" value="TreeGrafter"/>
</dbReference>
<evidence type="ECO:0000259" key="3">
    <source>
        <dbReference type="Pfam" id="PF00733"/>
    </source>
</evidence>
<dbReference type="OrthoDB" id="409189at2759"/>
<reference evidence="4" key="1">
    <citation type="submission" date="2022-07" db="EMBL/GenBank/DDBJ databases">
        <title>Phylogenomic reconstructions and comparative analyses of Kickxellomycotina fungi.</title>
        <authorList>
            <person name="Reynolds N.K."/>
            <person name="Stajich J.E."/>
            <person name="Barry K."/>
            <person name="Grigoriev I.V."/>
            <person name="Crous P."/>
            <person name="Smith M.E."/>
        </authorList>
    </citation>
    <scope>NUCLEOTIDE SEQUENCE</scope>
    <source>
        <strain evidence="4">NRRL 1566</strain>
    </source>
</reference>
<evidence type="ECO:0000256" key="1">
    <source>
        <dbReference type="ARBA" id="ARBA00022741"/>
    </source>
</evidence>
<sequence>MNSMAAQLETILRDVLKSDEAQSCDSILLSGGLDTSIAAEIIKEQCNGKSALNTGITVTIDPSSNQLATKHNLFIKQPQDIEYAAKIAEKLGLKHHVLTPTLDELVHGPAMDLCTQTLRTFEPMELRNAMVIAHALLHAKSLGLSRICTGDGADELFAGYKFMQQMDQAKLCTYIGEMTKTMRFCAIPLAQSLGISVWSPYLDSRVIEFATQKPGIPPNLLIGEFAGAIHGKLILRQAFPHVVAAAHIKEPIECGSGTVVMPALAEHLISNDEFISKICEIKSQFDINIADKERLLYFQSFQRTVLADSNATNVLPRYGPNACPGCNFDLESAESRFCGVCGWYLTTNSVT</sequence>
<dbReference type="Pfam" id="PF00733">
    <property type="entry name" value="Asn_synthase"/>
    <property type="match status" value="1"/>
</dbReference>
<evidence type="ECO:0000313" key="4">
    <source>
        <dbReference type="EMBL" id="KAJ2847483.1"/>
    </source>
</evidence>
<proteinExistence type="predicted"/>
<dbReference type="SUPFAM" id="SSF52402">
    <property type="entry name" value="Adenine nucleotide alpha hydrolases-like"/>
    <property type="match status" value="1"/>
</dbReference>
<dbReference type="InterPro" id="IPR050795">
    <property type="entry name" value="Asn_Synthetase"/>
</dbReference>
<comment type="caution">
    <text evidence="4">The sequence shown here is derived from an EMBL/GenBank/DDBJ whole genome shotgun (WGS) entry which is preliminary data.</text>
</comment>
<name>A0A9W8IAV2_9FUNG</name>
<dbReference type="Proteomes" id="UP001139887">
    <property type="component" value="Unassembled WGS sequence"/>
</dbReference>
<dbReference type="AlphaFoldDB" id="A0A9W8IAV2"/>
<dbReference type="InterPro" id="IPR001962">
    <property type="entry name" value="Asn_synthase"/>
</dbReference>
<dbReference type="Gene3D" id="3.40.50.620">
    <property type="entry name" value="HUPs"/>
    <property type="match status" value="1"/>
</dbReference>
<evidence type="ECO:0000256" key="2">
    <source>
        <dbReference type="ARBA" id="ARBA00022840"/>
    </source>
</evidence>
<dbReference type="GO" id="GO:0004066">
    <property type="term" value="F:asparagine synthase (glutamine-hydrolyzing) activity"/>
    <property type="evidence" value="ECO:0007669"/>
    <property type="project" value="InterPro"/>
</dbReference>
<protein>
    <recommendedName>
        <fullName evidence="3">Asparagine synthetase domain-containing protein</fullName>
    </recommendedName>
</protein>
<accession>A0A9W8IAV2</accession>
<dbReference type="GO" id="GO:0006529">
    <property type="term" value="P:asparagine biosynthetic process"/>
    <property type="evidence" value="ECO:0007669"/>
    <property type="project" value="InterPro"/>
</dbReference>
<dbReference type="PANTHER" id="PTHR11772">
    <property type="entry name" value="ASPARAGINE SYNTHETASE"/>
    <property type="match status" value="1"/>
</dbReference>
<keyword evidence="2" id="KW-0067">ATP-binding</keyword>
<evidence type="ECO:0000313" key="5">
    <source>
        <dbReference type="Proteomes" id="UP001139887"/>
    </source>
</evidence>
<dbReference type="CDD" id="cd01991">
    <property type="entry name" value="Asn_synthase_B_C"/>
    <property type="match status" value="1"/>
</dbReference>
<dbReference type="GO" id="GO:0005524">
    <property type="term" value="F:ATP binding"/>
    <property type="evidence" value="ECO:0007669"/>
    <property type="project" value="UniProtKB-KW"/>
</dbReference>